<feature type="region of interest" description="Disordered" evidence="1">
    <location>
        <begin position="201"/>
        <end position="227"/>
    </location>
</feature>
<proteinExistence type="predicted"/>
<name>A0ABQ5GTP2_9ASTR</name>
<sequence>MMGRRIRDEMGLDVASNLCFQLGGARCSMTWREFILALGLHIARDLDGQTDSEHTEALPLILTLEIRFGVIFHSMDRGAANVPCLLAQYLFKHAEGRKSGAMLLGGHFIGRLAHHFGQVSDGGLRGLSVVARELPFIDMERQPDDAIGAPRAAADAPAVDEERSMTDHGRFSTWMISCMKQLIEDIGQTYQAFDGTFRGSSPAVFERRTRQRTDDASTSTSPQQPDP</sequence>
<evidence type="ECO:0000313" key="2">
    <source>
        <dbReference type="EMBL" id="GJT78903.1"/>
    </source>
</evidence>
<feature type="compositionally biased region" description="Polar residues" evidence="1">
    <location>
        <begin position="216"/>
        <end position="227"/>
    </location>
</feature>
<gene>
    <name evidence="2" type="ORF">Tco_1045628</name>
</gene>
<dbReference type="EMBL" id="BQNB010018845">
    <property type="protein sequence ID" value="GJT78903.1"/>
    <property type="molecule type" value="Genomic_DNA"/>
</dbReference>
<evidence type="ECO:0000313" key="3">
    <source>
        <dbReference type="Proteomes" id="UP001151760"/>
    </source>
</evidence>
<comment type="caution">
    <text evidence="2">The sequence shown here is derived from an EMBL/GenBank/DDBJ whole genome shotgun (WGS) entry which is preliminary data.</text>
</comment>
<reference evidence="2" key="1">
    <citation type="journal article" date="2022" name="Int. J. Mol. Sci.">
        <title>Draft Genome of Tanacetum Coccineum: Genomic Comparison of Closely Related Tanacetum-Family Plants.</title>
        <authorList>
            <person name="Yamashiro T."/>
            <person name="Shiraishi A."/>
            <person name="Nakayama K."/>
            <person name="Satake H."/>
        </authorList>
    </citation>
    <scope>NUCLEOTIDE SEQUENCE</scope>
</reference>
<feature type="compositionally biased region" description="Basic and acidic residues" evidence="1">
    <location>
        <begin position="205"/>
        <end position="215"/>
    </location>
</feature>
<reference evidence="2" key="2">
    <citation type="submission" date="2022-01" db="EMBL/GenBank/DDBJ databases">
        <authorList>
            <person name="Yamashiro T."/>
            <person name="Shiraishi A."/>
            <person name="Satake H."/>
            <person name="Nakayama K."/>
        </authorList>
    </citation>
    <scope>NUCLEOTIDE SEQUENCE</scope>
</reference>
<keyword evidence="3" id="KW-1185">Reference proteome</keyword>
<dbReference type="Proteomes" id="UP001151760">
    <property type="component" value="Unassembled WGS sequence"/>
</dbReference>
<evidence type="ECO:0000256" key="1">
    <source>
        <dbReference type="SAM" id="MobiDB-lite"/>
    </source>
</evidence>
<organism evidence="2 3">
    <name type="scientific">Tanacetum coccineum</name>
    <dbReference type="NCBI Taxonomy" id="301880"/>
    <lineage>
        <taxon>Eukaryota</taxon>
        <taxon>Viridiplantae</taxon>
        <taxon>Streptophyta</taxon>
        <taxon>Embryophyta</taxon>
        <taxon>Tracheophyta</taxon>
        <taxon>Spermatophyta</taxon>
        <taxon>Magnoliopsida</taxon>
        <taxon>eudicotyledons</taxon>
        <taxon>Gunneridae</taxon>
        <taxon>Pentapetalae</taxon>
        <taxon>asterids</taxon>
        <taxon>campanulids</taxon>
        <taxon>Asterales</taxon>
        <taxon>Asteraceae</taxon>
        <taxon>Asteroideae</taxon>
        <taxon>Anthemideae</taxon>
        <taxon>Anthemidinae</taxon>
        <taxon>Tanacetum</taxon>
    </lineage>
</organism>
<accession>A0ABQ5GTP2</accession>
<protein>
    <submittedName>
        <fullName evidence="2">Uncharacterized protein</fullName>
    </submittedName>
</protein>